<gene>
    <name evidence="2" type="ORF">HAX54_049076</name>
</gene>
<evidence type="ECO:0000256" key="1">
    <source>
        <dbReference type="SAM" id="MobiDB-lite"/>
    </source>
</evidence>
<proteinExistence type="predicted"/>
<keyword evidence="3" id="KW-1185">Reference proteome</keyword>
<feature type="region of interest" description="Disordered" evidence="1">
    <location>
        <begin position="1"/>
        <end position="31"/>
    </location>
</feature>
<name>A0ABS8SV53_DATST</name>
<evidence type="ECO:0000313" key="3">
    <source>
        <dbReference type="Proteomes" id="UP000823775"/>
    </source>
</evidence>
<evidence type="ECO:0000313" key="2">
    <source>
        <dbReference type="EMBL" id="MCD7462676.1"/>
    </source>
</evidence>
<dbReference type="Proteomes" id="UP000823775">
    <property type="component" value="Unassembled WGS sequence"/>
</dbReference>
<organism evidence="2 3">
    <name type="scientific">Datura stramonium</name>
    <name type="common">Jimsonweed</name>
    <name type="synonym">Common thornapple</name>
    <dbReference type="NCBI Taxonomy" id="4076"/>
    <lineage>
        <taxon>Eukaryota</taxon>
        <taxon>Viridiplantae</taxon>
        <taxon>Streptophyta</taxon>
        <taxon>Embryophyta</taxon>
        <taxon>Tracheophyta</taxon>
        <taxon>Spermatophyta</taxon>
        <taxon>Magnoliopsida</taxon>
        <taxon>eudicotyledons</taxon>
        <taxon>Gunneridae</taxon>
        <taxon>Pentapetalae</taxon>
        <taxon>asterids</taxon>
        <taxon>lamiids</taxon>
        <taxon>Solanales</taxon>
        <taxon>Solanaceae</taxon>
        <taxon>Solanoideae</taxon>
        <taxon>Datureae</taxon>
        <taxon>Datura</taxon>
    </lineage>
</organism>
<reference evidence="2 3" key="1">
    <citation type="journal article" date="2021" name="BMC Genomics">
        <title>Datura genome reveals duplications of psychoactive alkaloid biosynthetic genes and high mutation rate following tissue culture.</title>
        <authorList>
            <person name="Rajewski A."/>
            <person name="Carter-House D."/>
            <person name="Stajich J."/>
            <person name="Litt A."/>
        </authorList>
    </citation>
    <scope>NUCLEOTIDE SEQUENCE [LARGE SCALE GENOMIC DNA]</scope>
    <source>
        <strain evidence="2">AR-01</strain>
    </source>
</reference>
<comment type="caution">
    <text evidence="2">The sequence shown here is derived from an EMBL/GenBank/DDBJ whole genome shotgun (WGS) entry which is preliminary data.</text>
</comment>
<dbReference type="EMBL" id="JACEIK010000824">
    <property type="protein sequence ID" value="MCD7462676.1"/>
    <property type="molecule type" value="Genomic_DNA"/>
</dbReference>
<protein>
    <submittedName>
        <fullName evidence="2">Uncharacterized protein</fullName>
    </submittedName>
</protein>
<sequence>MPETYHSNGEDDTGCASGRLNTQRLKPGNQRAQVPKSLILWDMSAIGHVVGTGKPTNTAGLGRAREKQVLGLNEKKGGEWTFQASGERANLRIVGPDYAAQVIFNKTQGELVEAQAAEELYDISGVIINSFNQQETMQSYSGKPTYAEALQITYGGDSSTVVDLIECAERGDSRGKGLEMEEEKARANSVVAQNPENAIENWECLLVQNDSSMDEFAVLVLASLPRASGNLAIVGV</sequence>
<accession>A0ABS8SV53</accession>